<keyword evidence="1" id="KW-0472">Membrane</keyword>
<keyword evidence="1" id="KW-0812">Transmembrane</keyword>
<dbReference type="AlphaFoldDB" id="A0A1C0AQG8"/>
<evidence type="ECO:0008006" key="4">
    <source>
        <dbReference type="Google" id="ProtNLM"/>
    </source>
</evidence>
<evidence type="ECO:0000256" key="1">
    <source>
        <dbReference type="SAM" id="Phobius"/>
    </source>
</evidence>
<evidence type="ECO:0000313" key="2">
    <source>
        <dbReference type="EMBL" id="OCL36562.1"/>
    </source>
</evidence>
<protein>
    <recommendedName>
        <fullName evidence="4">DUF3618 domain-containing protein</fullName>
    </recommendedName>
</protein>
<proteinExistence type="predicted"/>
<comment type="caution">
    <text evidence="2">The sequence shown here is derived from an EMBL/GenBank/DDBJ whole genome shotgun (WGS) entry which is preliminary data.</text>
</comment>
<name>A0A1C0AQG8_9ACTN</name>
<keyword evidence="1" id="KW-1133">Transmembrane helix</keyword>
<feature type="transmembrane region" description="Helical" evidence="1">
    <location>
        <begin position="66"/>
        <end position="87"/>
    </location>
</feature>
<organism evidence="2 3">
    <name type="scientific">Tessaracoccus lapidicaptus</name>
    <dbReference type="NCBI Taxonomy" id="1427523"/>
    <lineage>
        <taxon>Bacteria</taxon>
        <taxon>Bacillati</taxon>
        <taxon>Actinomycetota</taxon>
        <taxon>Actinomycetes</taxon>
        <taxon>Propionibacteriales</taxon>
        <taxon>Propionibacteriaceae</taxon>
        <taxon>Tessaracoccus</taxon>
    </lineage>
</organism>
<dbReference type="EMBL" id="MBQD01000011">
    <property type="protein sequence ID" value="OCL36562.1"/>
    <property type="molecule type" value="Genomic_DNA"/>
</dbReference>
<reference evidence="3" key="1">
    <citation type="submission" date="2016-07" db="EMBL/GenBank/DDBJ databases">
        <authorList>
            <person name="Florea S."/>
            <person name="Webb J.S."/>
            <person name="Jaromczyk J."/>
            <person name="Schardl C.L."/>
        </authorList>
    </citation>
    <scope>NUCLEOTIDE SEQUENCE [LARGE SCALE GENOMIC DNA]</scope>
    <source>
        <strain evidence="3">IPBSL-7</strain>
    </source>
</reference>
<gene>
    <name evidence="2" type="ORF">BCR15_01470</name>
</gene>
<evidence type="ECO:0000313" key="3">
    <source>
        <dbReference type="Proteomes" id="UP000093501"/>
    </source>
</evidence>
<accession>A0A1C0AQG8</accession>
<sequence>MEDIRADLAANRAKLAQAASDAVESVKPANIARAALDETKLFAKTEFEAVASQVRDDEGGWRTDRLLAIGGAVLGLVVFAVTINSIAKRRTSLEARARRAISG</sequence>
<dbReference type="Proteomes" id="UP000093501">
    <property type="component" value="Unassembled WGS sequence"/>
</dbReference>
<keyword evidence="3" id="KW-1185">Reference proteome</keyword>